<evidence type="ECO:0000313" key="1">
    <source>
        <dbReference type="EMBL" id="KAI5071905.1"/>
    </source>
</evidence>
<proteinExistence type="predicted"/>
<accession>A0A9D4ZG36</accession>
<sequence length="145" mass="16210">MYLPESCQGRESTSISSGALEVISLISLSSGTCSKILEAMIRNVFIFTSAPPGPPHPPPFLYMVFQGLLLTRTIPLTRAHNPWRQRREGSLEEALQDYPFLLCISPKSQHESHHILQGKFYFHPGSTSSDFSFWLSKTGLGEEGR</sequence>
<dbReference type="EMBL" id="JABFUD020000013">
    <property type="protein sequence ID" value="KAI5071905.1"/>
    <property type="molecule type" value="Genomic_DNA"/>
</dbReference>
<comment type="caution">
    <text evidence="1">The sequence shown here is derived from an EMBL/GenBank/DDBJ whole genome shotgun (WGS) entry which is preliminary data.</text>
</comment>
<protein>
    <submittedName>
        <fullName evidence="1">Uncharacterized protein</fullName>
    </submittedName>
</protein>
<name>A0A9D4ZG36_ADICA</name>
<keyword evidence="2" id="KW-1185">Reference proteome</keyword>
<gene>
    <name evidence="1" type="ORF">GOP47_0014156</name>
</gene>
<organism evidence="1 2">
    <name type="scientific">Adiantum capillus-veneris</name>
    <name type="common">Maidenhair fern</name>
    <dbReference type="NCBI Taxonomy" id="13818"/>
    <lineage>
        <taxon>Eukaryota</taxon>
        <taxon>Viridiplantae</taxon>
        <taxon>Streptophyta</taxon>
        <taxon>Embryophyta</taxon>
        <taxon>Tracheophyta</taxon>
        <taxon>Polypodiopsida</taxon>
        <taxon>Polypodiidae</taxon>
        <taxon>Polypodiales</taxon>
        <taxon>Pteridineae</taxon>
        <taxon>Pteridaceae</taxon>
        <taxon>Vittarioideae</taxon>
        <taxon>Adiantum</taxon>
    </lineage>
</organism>
<dbReference type="Proteomes" id="UP000886520">
    <property type="component" value="Chromosome 13"/>
</dbReference>
<reference evidence="1" key="1">
    <citation type="submission" date="2021-01" db="EMBL/GenBank/DDBJ databases">
        <title>Adiantum capillus-veneris genome.</title>
        <authorList>
            <person name="Fang Y."/>
            <person name="Liao Q."/>
        </authorList>
    </citation>
    <scope>NUCLEOTIDE SEQUENCE</scope>
    <source>
        <strain evidence="1">H3</strain>
        <tissue evidence="1">Leaf</tissue>
    </source>
</reference>
<dbReference type="AlphaFoldDB" id="A0A9D4ZG36"/>
<evidence type="ECO:0000313" key="2">
    <source>
        <dbReference type="Proteomes" id="UP000886520"/>
    </source>
</evidence>